<dbReference type="Pfam" id="PF21203">
    <property type="entry name" value="ECM10"/>
    <property type="match status" value="1"/>
</dbReference>
<dbReference type="Gene3D" id="3.40.720.10">
    <property type="entry name" value="Alkaline Phosphatase, subunit A"/>
    <property type="match status" value="2"/>
</dbReference>
<dbReference type="InterPro" id="IPR017850">
    <property type="entry name" value="Alkaline_phosphatase_core_sf"/>
</dbReference>
<dbReference type="GO" id="GO:0008484">
    <property type="term" value="F:sulfuric ester hydrolase activity"/>
    <property type="evidence" value="ECO:0007669"/>
    <property type="project" value="InterPro"/>
</dbReference>
<dbReference type="SUPFAM" id="SSF53649">
    <property type="entry name" value="Alkaline phosphatase-like"/>
    <property type="match status" value="3"/>
</dbReference>
<feature type="signal peptide" evidence="9">
    <location>
        <begin position="1"/>
        <end position="23"/>
    </location>
</feature>
<evidence type="ECO:0000256" key="4">
    <source>
        <dbReference type="ARBA" id="ARBA00022801"/>
    </source>
</evidence>
<dbReference type="CDD" id="cd16029">
    <property type="entry name" value="4-S"/>
    <property type="match status" value="2"/>
</dbReference>
<accession>A0A182N3B4</accession>
<keyword evidence="4" id="KW-0378">Hydrolase</keyword>
<dbReference type="EnsemblMetazoa" id="ADIR002126-RA">
    <property type="protein sequence ID" value="ADIR002126-PA"/>
    <property type="gene ID" value="ADIR002126"/>
</dbReference>
<keyword evidence="9" id="KW-0732">Signal</keyword>
<evidence type="ECO:0000259" key="10">
    <source>
        <dbReference type="Pfam" id="PF00884"/>
    </source>
</evidence>
<evidence type="ECO:0000256" key="6">
    <source>
        <dbReference type="ARBA" id="ARBA00023180"/>
    </source>
</evidence>
<evidence type="ECO:0000256" key="1">
    <source>
        <dbReference type="ARBA" id="ARBA00001913"/>
    </source>
</evidence>
<keyword evidence="3" id="KW-0479">Metal-binding</keyword>
<dbReference type="CDD" id="cd22209">
    <property type="entry name" value="EMC10"/>
    <property type="match status" value="1"/>
</dbReference>
<keyword evidence="8" id="KW-1133">Transmembrane helix</keyword>
<dbReference type="PANTHER" id="PTHR10342:SF264">
    <property type="entry name" value="MIP05773P-RELATED"/>
    <property type="match status" value="1"/>
</dbReference>
<evidence type="ECO:0000256" key="7">
    <source>
        <dbReference type="SAM" id="MobiDB-lite"/>
    </source>
</evidence>
<sequence>MMKRTVPWFATVWLLWLAAGASSSEPDRPNIVIIVADDLGWNDVSFHGSNQIPTPNIDALAYDGIILNRHYVPPLCTPSRASLMTGKHPMNIGMQDHVIISDEPWGLGLDQKLMPEYFREAGYRTHLVGKWHLGFFRRAYTPTYRGFDSHFGYLGPYIDYWDHSLQMNETSARGLDMRRNADVNYAANGTYATDLFNDEAVRIIASHNETHPLFLVLTHLAPHTGNEDDPMQAPADEIAKFSYIQDPQRRTLAAMISRIDKGVERVYRTLEERRMLNNTIILFYADNGAPTVGTHANSGSNYPLRGWQTLKSSSGMGHSVVMNNAHDMFEYSSYIKRGWKYVNGTLFAEYDGWLGRLTEDDHVTEHDYYDRLTAPDTIGSSIRLNRSNTESVRSAATVQCSEEVSSPCEPLTRPCLFNIVEDPCERNNKADQLPALLEELENDVNNYRKRAARSRRQPSDSRSDPARHNFTWTWWQDEVIPQRPNNVLQTLHSAVRGAALIWSPLLPRRGVVSEQTIHVSDWLPTLGFAAGLDSIPTGSDIDGQNQWNTLLSASAKGRSVVMHNADEKFVYSSYMKRGWKYVNGTCFGGLYDGWLGELTGDDHVTEEDYYRQLTSEDTIGATMKLSKQRSQPVRKAATIGCPNDIPEVPCKPLNQPCLFNVIKDPCERQNLADQYPDVLNDLQADVTLYRLNSVRPRNQPADSSSDPSLYNNTWTWWQDEIDSQFSSHYVLYLAAAIEILVILLVICSFQTMSENLCVWLAGRWVGISVHRGVSLTQSADRHSPGRIAVARDSATWILVPNNSISKRTYPYGMSMPVTNRSVLLLVCIISSALAYGQEPRKRPHIVIITADDMGWHDVGFHGTNQIATPNIDALAYDGVILNRHYSAPMCTPSRAALMTGRNPINVGMQHYVIDSDEPWGLGLDQRIMPEYFREAGYRTHMIGKWHLGFFTEHYIPTSRGFDTHVGYLGPYVDYWSYVSKMNSGTFEGYDMRQNRFINYAANGTYATDYFTAAAKDIIGQHGKSGEPMLLVLNHLAPHAGNDDDPLQAPQETIDRFAYIGNGDRRTYAAMMSKLDDSVGAVYGSLQAHGMLDNSIIVFMSDNGGVTRGMHSNTGSNYPFRGQKHSPWEGAVRTAALIWSPLLKDTQRVSNQWFHISDWLPTLASAAGFSVANSSFSDIDGIDQWEALAYGTGNPRQRLMNNLDEIFGYTSYMENGFKYINGTTLNGVNDEWYGETDPLDRLPSDDQYLASVMSTAIARTGRLDEKVISYLRRHAKIDCGNDVSNQPCNPLVKPCLFDIINDPCEMHDIADEHPRMLRDIRRHLEQYRLRAAKPRNRPHDPQADPSKFGGVWTWWRTDPAKAGKQEDNEIPPPSNSLPKDTQLIVIIPIAVVGIFFVIGALIYLSNKNIIKLCRRSKQTSTDLPSEIPTADATSSDGKATTDAAFSSNIYVISDRDMDSKLSDENMENSLEYDGWLNIALFHALDIDEPHKFTLRGNVTVTNRNTGLVSVAQEPLTVQDRNKFKRLAHEGRLYRLEAHVTDSDGVTKFLTSSKACALAKSQLTDVLWVSLDHSGTVTAVTQSVNNGNMNECRDLSNTDVDVLDEFNTDVYVKHTESAPIPDTASFIQKMEREREARERGETKDNRSFFAKYWMITGT</sequence>
<dbReference type="PANTHER" id="PTHR10342">
    <property type="entry name" value="ARYLSULFATASE"/>
    <property type="match status" value="1"/>
</dbReference>
<keyword evidence="6" id="KW-0325">Glycoprotein</keyword>
<feature type="region of interest" description="Disordered" evidence="7">
    <location>
        <begin position="1331"/>
        <end position="1350"/>
    </location>
</feature>
<feature type="region of interest" description="Disordered" evidence="7">
    <location>
        <begin position="448"/>
        <end position="467"/>
    </location>
</feature>
<evidence type="ECO:0000256" key="8">
    <source>
        <dbReference type="SAM" id="Phobius"/>
    </source>
</evidence>
<evidence type="ECO:0000256" key="3">
    <source>
        <dbReference type="ARBA" id="ARBA00022723"/>
    </source>
</evidence>
<name>A0A182N3B4_9DIPT</name>
<dbReference type="GO" id="GO:0046872">
    <property type="term" value="F:metal ion binding"/>
    <property type="evidence" value="ECO:0007669"/>
    <property type="project" value="UniProtKB-KW"/>
</dbReference>
<dbReference type="Proteomes" id="UP000075884">
    <property type="component" value="Unassembled WGS sequence"/>
</dbReference>
<comment type="cofactor">
    <cofactor evidence="1">
        <name>Ca(2+)</name>
        <dbReference type="ChEBI" id="CHEBI:29108"/>
    </cofactor>
</comment>
<proteinExistence type="inferred from homology"/>
<dbReference type="PROSITE" id="PS00523">
    <property type="entry name" value="SULFATASE_1"/>
    <property type="match status" value="2"/>
</dbReference>
<keyword evidence="8" id="KW-0812">Transmembrane</keyword>
<feature type="domain" description="Sulfatase N-terminal" evidence="10">
    <location>
        <begin position="843"/>
        <end position="1167"/>
    </location>
</feature>
<reference evidence="12" key="1">
    <citation type="submission" date="2013-03" db="EMBL/GenBank/DDBJ databases">
        <title>The Genome Sequence of Anopheles dirus WRAIR2.</title>
        <authorList>
            <consortium name="The Broad Institute Genomics Platform"/>
            <person name="Neafsey D.E."/>
            <person name="Walton C."/>
            <person name="Walker B."/>
            <person name="Young S.K."/>
            <person name="Zeng Q."/>
            <person name="Gargeya S."/>
            <person name="Fitzgerald M."/>
            <person name="Haas B."/>
            <person name="Abouelleil A."/>
            <person name="Allen A.W."/>
            <person name="Alvarado L."/>
            <person name="Arachchi H.M."/>
            <person name="Berlin A.M."/>
            <person name="Chapman S.B."/>
            <person name="Gainer-Dewar J."/>
            <person name="Goldberg J."/>
            <person name="Griggs A."/>
            <person name="Gujja S."/>
            <person name="Hansen M."/>
            <person name="Howarth C."/>
            <person name="Imamovic A."/>
            <person name="Ireland A."/>
            <person name="Larimer J."/>
            <person name="McCowan C."/>
            <person name="Murphy C."/>
            <person name="Pearson M."/>
            <person name="Poon T.W."/>
            <person name="Priest M."/>
            <person name="Roberts A."/>
            <person name="Saif S."/>
            <person name="Shea T."/>
            <person name="Sisk P."/>
            <person name="Sykes S."/>
            <person name="Wortman J."/>
            <person name="Nusbaum C."/>
            <person name="Birren B."/>
        </authorList>
    </citation>
    <scope>NUCLEOTIDE SEQUENCE [LARGE SCALE GENOMIC DNA]</scope>
    <source>
        <strain evidence="12">WRAIR2</strain>
    </source>
</reference>
<evidence type="ECO:0000256" key="9">
    <source>
        <dbReference type="SAM" id="SignalP"/>
    </source>
</evidence>
<evidence type="ECO:0000256" key="2">
    <source>
        <dbReference type="ARBA" id="ARBA00008779"/>
    </source>
</evidence>
<dbReference type="InterPro" id="IPR024607">
    <property type="entry name" value="Sulfatase_CS"/>
</dbReference>
<dbReference type="PROSITE" id="PS00149">
    <property type="entry name" value="SULFATASE_2"/>
    <property type="match status" value="2"/>
</dbReference>
<keyword evidence="12" id="KW-1185">Reference proteome</keyword>
<feature type="compositionally biased region" description="Basic and acidic residues" evidence="7">
    <location>
        <begin position="457"/>
        <end position="467"/>
    </location>
</feature>
<feature type="transmembrane region" description="Helical" evidence="8">
    <location>
        <begin position="1382"/>
        <end position="1403"/>
    </location>
</feature>
<keyword evidence="8" id="KW-0472">Membrane</keyword>
<protein>
    <recommendedName>
        <fullName evidence="10">Sulfatase N-terminal domain-containing protein</fullName>
    </recommendedName>
</protein>
<organism evidence="11 12">
    <name type="scientific">Anopheles dirus</name>
    <dbReference type="NCBI Taxonomy" id="7168"/>
    <lineage>
        <taxon>Eukaryota</taxon>
        <taxon>Metazoa</taxon>
        <taxon>Ecdysozoa</taxon>
        <taxon>Arthropoda</taxon>
        <taxon>Hexapoda</taxon>
        <taxon>Insecta</taxon>
        <taxon>Pterygota</taxon>
        <taxon>Neoptera</taxon>
        <taxon>Endopterygota</taxon>
        <taxon>Diptera</taxon>
        <taxon>Nematocera</taxon>
        <taxon>Culicoidea</taxon>
        <taxon>Culicidae</taxon>
        <taxon>Anophelinae</taxon>
        <taxon>Anopheles</taxon>
    </lineage>
</organism>
<feature type="domain" description="Sulfatase N-terminal" evidence="10">
    <location>
        <begin position="29"/>
        <end position="301"/>
    </location>
</feature>
<reference evidence="11" key="2">
    <citation type="submission" date="2020-05" db="UniProtKB">
        <authorList>
            <consortium name="EnsemblMetazoa"/>
        </authorList>
    </citation>
    <scope>IDENTIFICATION</scope>
    <source>
        <strain evidence="11">WRAIR2</strain>
    </source>
</reference>
<dbReference type="InterPro" id="IPR047115">
    <property type="entry name" value="ARSB"/>
</dbReference>
<dbReference type="Pfam" id="PF00884">
    <property type="entry name" value="Sulfatase"/>
    <property type="match status" value="2"/>
</dbReference>
<dbReference type="STRING" id="7168.A0A182N3B4"/>
<dbReference type="VEuPathDB" id="VectorBase:ADIR002126"/>
<evidence type="ECO:0000313" key="12">
    <source>
        <dbReference type="Proteomes" id="UP000075884"/>
    </source>
</evidence>
<dbReference type="InterPro" id="IPR000917">
    <property type="entry name" value="Sulfatase_N"/>
</dbReference>
<evidence type="ECO:0000313" key="11">
    <source>
        <dbReference type="EnsemblMetazoa" id="ADIR002126-PA"/>
    </source>
</evidence>
<keyword evidence="5" id="KW-0106">Calcium</keyword>
<evidence type="ECO:0000256" key="5">
    <source>
        <dbReference type="ARBA" id="ARBA00022837"/>
    </source>
</evidence>
<feature type="chain" id="PRO_5008129255" description="Sulfatase N-terminal domain-containing protein" evidence="9">
    <location>
        <begin position="24"/>
        <end position="1656"/>
    </location>
</feature>
<dbReference type="Gene3D" id="3.30.1120.10">
    <property type="match status" value="2"/>
</dbReference>
<comment type="similarity">
    <text evidence="2">Belongs to the sulfatase family.</text>
</comment>